<feature type="domain" description="Peptidoglycan binding-like" evidence="3">
    <location>
        <begin position="203"/>
        <end position="261"/>
    </location>
</feature>
<keyword evidence="2" id="KW-0472">Membrane</keyword>
<protein>
    <submittedName>
        <fullName evidence="4">Peptidoglycan-binding protein</fullName>
    </submittedName>
</protein>
<evidence type="ECO:0000256" key="1">
    <source>
        <dbReference type="SAM" id="MobiDB-lite"/>
    </source>
</evidence>
<evidence type="ECO:0000259" key="3">
    <source>
        <dbReference type="Pfam" id="PF01471"/>
    </source>
</evidence>
<keyword evidence="2" id="KW-0812">Transmembrane</keyword>
<dbReference type="EMBL" id="CP108036">
    <property type="protein sequence ID" value="WUN83143.1"/>
    <property type="molecule type" value="Genomic_DNA"/>
</dbReference>
<dbReference type="Pfam" id="PF01471">
    <property type="entry name" value="PG_binding_1"/>
    <property type="match status" value="1"/>
</dbReference>
<feature type="region of interest" description="Disordered" evidence="1">
    <location>
        <begin position="121"/>
        <end position="192"/>
    </location>
</feature>
<sequence length="262" mass="26028">MSQHLDENGLAPDDALLVRPYVAPSGPSARAEAPAWPQTGPFAFPGPAHGPAHGAAHGSAFGPDAAVPAPEGVPTAAPAPAARGARASAGAGRRSRLPVAVAGLLALAAVGALVLLLTGPDPEPPRADPPADLSLPALPGRSPDAGTQSPGPAAPSARSAEPSATATGASDATTSPVTKPPATPSASAPRPSTAYVTLRMGDSGPEVRALQEMLYGQGFTYVSVTGVYDGQTKRGVGQLQRDRSIKGDPQGVYGPNTQAAMQ</sequence>
<dbReference type="Proteomes" id="UP001432312">
    <property type="component" value="Chromosome"/>
</dbReference>
<accession>A0ABZ1QKD7</accession>
<evidence type="ECO:0000256" key="2">
    <source>
        <dbReference type="SAM" id="Phobius"/>
    </source>
</evidence>
<gene>
    <name evidence="4" type="ORF">OHA91_34265</name>
</gene>
<feature type="compositionally biased region" description="Low complexity" evidence="1">
    <location>
        <begin position="149"/>
        <end position="177"/>
    </location>
</feature>
<dbReference type="InterPro" id="IPR002477">
    <property type="entry name" value="Peptidoglycan-bd-like"/>
</dbReference>
<dbReference type="SUPFAM" id="SSF47090">
    <property type="entry name" value="PGBD-like"/>
    <property type="match status" value="1"/>
</dbReference>
<feature type="compositionally biased region" description="Low complexity" evidence="1">
    <location>
        <begin position="130"/>
        <end position="139"/>
    </location>
</feature>
<proteinExistence type="predicted"/>
<organism evidence="4 5">
    <name type="scientific">Streptomyces erythrochromogenes</name>
    <dbReference type="NCBI Taxonomy" id="285574"/>
    <lineage>
        <taxon>Bacteria</taxon>
        <taxon>Bacillati</taxon>
        <taxon>Actinomycetota</taxon>
        <taxon>Actinomycetes</taxon>
        <taxon>Kitasatosporales</taxon>
        <taxon>Streptomycetaceae</taxon>
        <taxon>Streptomyces</taxon>
    </lineage>
</organism>
<keyword evidence="2" id="KW-1133">Transmembrane helix</keyword>
<name>A0ABZ1QKD7_9ACTN</name>
<reference evidence="4" key="1">
    <citation type="submission" date="2022-10" db="EMBL/GenBank/DDBJ databases">
        <title>The complete genomes of actinobacterial strains from the NBC collection.</title>
        <authorList>
            <person name="Joergensen T.S."/>
            <person name="Alvarez Arevalo M."/>
            <person name="Sterndorff E.B."/>
            <person name="Faurdal D."/>
            <person name="Vuksanovic O."/>
            <person name="Mourched A.-S."/>
            <person name="Charusanti P."/>
            <person name="Shaw S."/>
            <person name="Blin K."/>
            <person name="Weber T."/>
        </authorList>
    </citation>
    <scope>NUCLEOTIDE SEQUENCE</scope>
    <source>
        <strain evidence="4">NBC_00303</strain>
    </source>
</reference>
<dbReference type="GeneID" id="95501222"/>
<dbReference type="Gene3D" id="1.10.101.10">
    <property type="entry name" value="PGBD-like superfamily/PGBD"/>
    <property type="match status" value="1"/>
</dbReference>
<evidence type="ECO:0000313" key="5">
    <source>
        <dbReference type="Proteomes" id="UP001432312"/>
    </source>
</evidence>
<evidence type="ECO:0000313" key="4">
    <source>
        <dbReference type="EMBL" id="WUN83143.1"/>
    </source>
</evidence>
<dbReference type="RefSeq" id="WP_031157202.1">
    <property type="nucleotide sequence ID" value="NZ_CP108036.1"/>
</dbReference>
<feature type="transmembrane region" description="Helical" evidence="2">
    <location>
        <begin position="97"/>
        <end position="117"/>
    </location>
</feature>
<feature type="region of interest" description="Disordered" evidence="1">
    <location>
        <begin position="24"/>
        <end position="81"/>
    </location>
</feature>
<dbReference type="InterPro" id="IPR036366">
    <property type="entry name" value="PGBDSf"/>
</dbReference>
<feature type="region of interest" description="Disordered" evidence="1">
    <location>
        <begin position="233"/>
        <end position="262"/>
    </location>
</feature>
<feature type="compositionally biased region" description="Low complexity" evidence="1">
    <location>
        <begin position="40"/>
        <end position="81"/>
    </location>
</feature>
<dbReference type="InterPro" id="IPR036365">
    <property type="entry name" value="PGBD-like_sf"/>
</dbReference>
<keyword evidence="5" id="KW-1185">Reference proteome</keyword>